<dbReference type="EMBL" id="CP095045">
    <property type="protein sequence ID" value="UOQ58630.1"/>
    <property type="molecule type" value="Genomic_DNA"/>
</dbReference>
<dbReference type="Gene3D" id="3.30.460.10">
    <property type="entry name" value="Beta Polymerase, domain 2"/>
    <property type="match status" value="2"/>
</dbReference>
<feature type="domain" description="Glutamate-ammonia ligase adenylyltransferase repeated" evidence="7">
    <location>
        <begin position="604"/>
        <end position="837"/>
    </location>
</feature>
<accession>A0ABY4FQT0</accession>
<dbReference type="InterPro" id="IPR043519">
    <property type="entry name" value="NT_sf"/>
</dbReference>
<feature type="domain" description="PII-uridylyltransferase/Glutamine-synthetase adenylyltransferase" evidence="8">
    <location>
        <begin position="360"/>
        <end position="498"/>
    </location>
</feature>
<dbReference type="RefSeq" id="WP_244729717.1">
    <property type="nucleotide sequence ID" value="NZ_CP095045.1"/>
</dbReference>
<keyword evidence="4" id="KW-0067">ATP-binding</keyword>
<evidence type="ECO:0000259" key="7">
    <source>
        <dbReference type="Pfam" id="PF03710"/>
    </source>
</evidence>
<dbReference type="NCBIfam" id="NF010707">
    <property type="entry name" value="PRK14109.1"/>
    <property type="match status" value="1"/>
</dbReference>
<dbReference type="Pfam" id="PF03710">
    <property type="entry name" value="GlnE"/>
    <property type="match status" value="2"/>
</dbReference>
<evidence type="ECO:0000256" key="6">
    <source>
        <dbReference type="ARBA" id="ARBA00023268"/>
    </source>
</evidence>
<dbReference type="SUPFAM" id="SSF81301">
    <property type="entry name" value="Nucleotidyltransferase"/>
    <property type="match status" value="2"/>
</dbReference>
<dbReference type="GO" id="GO:0047388">
    <property type="term" value="F:[glutamine synthetase]-adenylyl-L-tyrosine phosphorylase activity"/>
    <property type="evidence" value="ECO:0007669"/>
    <property type="project" value="UniProtKB-EC"/>
</dbReference>
<dbReference type="EC" id="2.7.7.89" evidence="9"/>
<dbReference type="PANTHER" id="PTHR30621">
    <property type="entry name" value="GLUTAMINE SYNTHETASE ADENYLYLTRANSFERASE"/>
    <property type="match status" value="1"/>
</dbReference>
<dbReference type="GO" id="GO:0008882">
    <property type="term" value="F:[glutamate-ammonia-ligase] adenylyltransferase activity"/>
    <property type="evidence" value="ECO:0007669"/>
    <property type="project" value="UniProtKB-EC"/>
</dbReference>
<keyword evidence="2 9" id="KW-0548">Nucleotidyltransferase</keyword>
<evidence type="ECO:0000313" key="9">
    <source>
        <dbReference type="EMBL" id="UOQ58630.1"/>
    </source>
</evidence>
<dbReference type="PANTHER" id="PTHR30621:SF0">
    <property type="entry name" value="BIFUNCTIONAL GLUTAMINE SYNTHETASE ADENYLYLTRANSFERASE_ADENYLYL-REMOVING ENZYME"/>
    <property type="match status" value="1"/>
</dbReference>
<dbReference type="EC" id="2.7.7.42" evidence="9"/>
<evidence type="ECO:0000259" key="8">
    <source>
        <dbReference type="Pfam" id="PF08335"/>
    </source>
</evidence>
<dbReference type="Gene3D" id="1.20.120.330">
    <property type="entry name" value="Nucleotidyltransferases domain 2"/>
    <property type="match status" value="2"/>
</dbReference>
<dbReference type="Pfam" id="PF08335">
    <property type="entry name" value="GlnD_UR_UTase"/>
    <property type="match status" value="2"/>
</dbReference>
<evidence type="ECO:0000256" key="5">
    <source>
        <dbReference type="ARBA" id="ARBA00022842"/>
    </source>
</evidence>
<feature type="domain" description="Glutamate-ammonia ligase adenylyltransferase repeated" evidence="7">
    <location>
        <begin position="80"/>
        <end position="337"/>
    </location>
</feature>
<keyword evidence="3" id="KW-0547">Nucleotide-binding</keyword>
<sequence length="1014" mass="111048">MTAGPELKLAAVARAGFQDLSVARQGMAELAISLGSDVEPLIEAFALAADPDAALLRIRYLDETHPGLLGGLDGSSVRRLCLLVGASPALGDFFARNPGRLGEVLETGGRLVPPEAASRELLATVRRGGPRAVAEDGWTALRVRYRELLAEAMLYDLRCGRGEIAEAPEDAPEAFEAVAACLSGLAGAAVEAALELAVSTLRSGAAGPPVAAERIDAVRIAVVAMGKCGAEELNVVSDVDVVFIAETRDPDVLDGDALHRIATRLASETMRGIHDPAIEPPLWQLDANLRPEGRHGPLVRTLGSMLAYYERWAKAWEFQALLKARPLAGDLDLGAEFVARTRDAVWSSSSREDFVGSVQRMRQRVTEHIADDELEVQLKLGPGGLRDIEFSAQLLQLVHGQYDDSIHQRGTLPALRALVEGGYVARGDGDRLAADYRLLRVLEHRLQLRELRRTAIMPTDEEGLRVLARASGLAATGPALLALWERTKREVRELHLKIFYAPLLAAVAALPEEELVLGSDEARARLHSIGFRDPDGAMRNLAALTRGTSRRARIQRNLMPVLLQWLAEGTDPDYGLLAFRRVSEANRETPWYLRLLRDGAGAAERLTRVLSCSRYAAELLESIPDAVAWLERDETLRPVPLQPLLEEMRSIASRRTTAEEAATALRAVHRREVLRLALGRVCGVITDRDVANGLDAAHTALLDALLSAVRGEAAAADGPAERIELALIGMGRYGGGELGFASDIDLIAVFRAPGGSAPEHASRAAVRTISELRRLVSDPRFPVDLDFDLRPEGKNGPLVRSLDAYRAYYERWSVTWEAQALLRARPVAGDARLGRDFVALADEIRYPASFGEERTREVRRIKARVEAERLPQGAAPERHLKLGPGGISDVEWLLQLIQLREGAAHPQLRTVSTLAVLDAASELGLLDSEEAEQLRESWRFASRARSALKLWTGRASDSLPVDRTDLAGIAAILGMPTDRTFELEERWFGVSRRARAVFEREFFGYRDEDRFPRI</sequence>
<evidence type="ECO:0000256" key="2">
    <source>
        <dbReference type="ARBA" id="ARBA00022695"/>
    </source>
</evidence>
<feature type="domain" description="PII-uridylyltransferase/Glutamine-synthetase adenylyltransferase" evidence="8">
    <location>
        <begin position="861"/>
        <end position="999"/>
    </location>
</feature>
<reference evidence="9 10" key="1">
    <citation type="submission" date="2022-04" db="EMBL/GenBank/DDBJ databases">
        <title>Leucobacter sp. isolated from rhizosphere of garlic.</title>
        <authorList>
            <person name="Won M."/>
            <person name="Lee C.-M."/>
            <person name="Woen H.-Y."/>
            <person name="Kwon S.-W."/>
        </authorList>
    </citation>
    <scope>NUCLEOTIDE SEQUENCE [LARGE SCALE GENOMIC DNA]</scope>
    <source>
        <strain evidence="9 10">H21R-40</strain>
    </source>
</reference>
<evidence type="ECO:0000256" key="3">
    <source>
        <dbReference type="ARBA" id="ARBA00022741"/>
    </source>
</evidence>
<proteinExistence type="predicted"/>
<dbReference type="InterPro" id="IPR023057">
    <property type="entry name" value="GlnE"/>
</dbReference>
<name>A0ABY4FQT0_9MICO</name>
<organism evidence="9 10">
    <name type="scientific">Leucobacter allii</name>
    <dbReference type="NCBI Taxonomy" id="2932247"/>
    <lineage>
        <taxon>Bacteria</taxon>
        <taxon>Bacillati</taxon>
        <taxon>Actinomycetota</taxon>
        <taxon>Actinomycetes</taxon>
        <taxon>Micrococcales</taxon>
        <taxon>Microbacteriaceae</taxon>
        <taxon>Leucobacter</taxon>
    </lineage>
</organism>
<protein>
    <submittedName>
        <fullName evidence="9">Bifunctional [glutamine synthetase] adenylyltransferase/[glutamine synthetase]-adenylyl-L-tyrosine phosphorylase</fullName>
        <ecNumber evidence="9">2.7.7.42</ecNumber>
        <ecNumber evidence="9">2.7.7.89</ecNumber>
    </submittedName>
</protein>
<evidence type="ECO:0000256" key="4">
    <source>
        <dbReference type="ARBA" id="ARBA00022840"/>
    </source>
</evidence>
<evidence type="ECO:0000256" key="1">
    <source>
        <dbReference type="ARBA" id="ARBA00022679"/>
    </source>
</evidence>
<keyword evidence="1 9" id="KW-0808">Transferase</keyword>
<evidence type="ECO:0000313" key="10">
    <source>
        <dbReference type="Proteomes" id="UP000831786"/>
    </source>
</evidence>
<dbReference type="InterPro" id="IPR005190">
    <property type="entry name" value="GlnE_rpt_dom"/>
</dbReference>
<keyword evidence="5" id="KW-0460">Magnesium</keyword>
<gene>
    <name evidence="9" type="ORF">MUN78_07350</name>
</gene>
<keyword evidence="10" id="KW-1185">Reference proteome</keyword>
<dbReference type="CDD" id="cd05401">
    <property type="entry name" value="NT_GlnE_GlnD_like"/>
    <property type="match status" value="2"/>
</dbReference>
<keyword evidence="6" id="KW-0511">Multifunctional enzyme</keyword>
<dbReference type="SUPFAM" id="SSF81593">
    <property type="entry name" value="Nucleotidyltransferase substrate binding subunit/domain"/>
    <property type="match status" value="2"/>
</dbReference>
<dbReference type="Proteomes" id="UP000831786">
    <property type="component" value="Chromosome"/>
</dbReference>
<dbReference type="InterPro" id="IPR013546">
    <property type="entry name" value="PII_UdlTrfase/GS_AdlTrfase"/>
</dbReference>